<reference evidence="2 3" key="1">
    <citation type="journal article" date="2016" name="Proc. Natl. Acad. Sci. U.S.A.">
        <title>Comparative genomics of biotechnologically important yeasts.</title>
        <authorList>
            <person name="Riley R."/>
            <person name="Haridas S."/>
            <person name="Wolfe K.H."/>
            <person name="Lopes M.R."/>
            <person name="Hittinger C.T."/>
            <person name="Goeker M."/>
            <person name="Salamov A.A."/>
            <person name="Wisecaver J.H."/>
            <person name="Long T.M."/>
            <person name="Calvey C.H."/>
            <person name="Aerts A.L."/>
            <person name="Barry K.W."/>
            <person name="Choi C."/>
            <person name="Clum A."/>
            <person name="Coughlan A.Y."/>
            <person name="Deshpande S."/>
            <person name="Douglass A.P."/>
            <person name="Hanson S.J."/>
            <person name="Klenk H.-P."/>
            <person name="LaButti K.M."/>
            <person name="Lapidus A."/>
            <person name="Lindquist E.A."/>
            <person name="Lipzen A.M."/>
            <person name="Meier-Kolthoff J.P."/>
            <person name="Ohm R.A."/>
            <person name="Otillar R.P."/>
            <person name="Pangilinan J.L."/>
            <person name="Peng Y."/>
            <person name="Rokas A."/>
            <person name="Rosa C.A."/>
            <person name="Scheuner C."/>
            <person name="Sibirny A.A."/>
            <person name="Slot J.C."/>
            <person name="Stielow J.B."/>
            <person name="Sun H."/>
            <person name="Kurtzman C.P."/>
            <person name="Blackwell M."/>
            <person name="Grigoriev I.V."/>
            <person name="Jeffries T.W."/>
        </authorList>
    </citation>
    <scope>NUCLEOTIDE SEQUENCE [LARGE SCALE GENOMIC DNA]</scope>
    <source>
        <strain evidence="2 3">NRRL Y-11557</strain>
    </source>
</reference>
<organism evidence="2 3">
    <name type="scientific">Lipomyces starkeyi NRRL Y-11557</name>
    <dbReference type="NCBI Taxonomy" id="675824"/>
    <lineage>
        <taxon>Eukaryota</taxon>
        <taxon>Fungi</taxon>
        <taxon>Dikarya</taxon>
        <taxon>Ascomycota</taxon>
        <taxon>Saccharomycotina</taxon>
        <taxon>Lipomycetes</taxon>
        <taxon>Lipomycetales</taxon>
        <taxon>Lipomycetaceae</taxon>
        <taxon>Lipomyces</taxon>
    </lineage>
</organism>
<evidence type="ECO:0000256" key="1">
    <source>
        <dbReference type="SAM" id="MobiDB-lite"/>
    </source>
</evidence>
<sequence>MDDEQMIAPPLLPDSVRAKVPRRPQEPPSEQDLAAARAYCGLLRTLRDGGLEDDSHPTLLQEMLDATRFSGRGGQKIRETPH</sequence>
<feature type="region of interest" description="Disordered" evidence="1">
    <location>
        <begin position="1"/>
        <end position="32"/>
    </location>
</feature>
<accession>A0A1E3Q409</accession>
<name>A0A1E3Q409_LIPST</name>
<dbReference type="EMBL" id="KV454295">
    <property type="protein sequence ID" value="ODQ72340.1"/>
    <property type="molecule type" value="Genomic_DNA"/>
</dbReference>
<protein>
    <submittedName>
        <fullName evidence="2">Uncharacterized protein</fullName>
    </submittedName>
</protein>
<gene>
    <name evidence="2" type="ORF">LIPSTDRAFT_292655</name>
</gene>
<keyword evidence="3" id="KW-1185">Reference proteome</keyword>
<dbReference type="Proteomes" id="UP000094385">
    <property type="component" value="Unassembled WGS sequence"/>
</dbReference>
<proteinExistence type="predicted"/>
<dbReference type="AlphaFoldDB" id="A0A1E3Q409"/>
<evidence type="ECO:0000313" key="2">
    <source>
        <dbReference type="EMBL" id="ODQ72340.1"/>
    </source>
</evidence>
<evidence type="ECO:0000313" key="3">
    <source>
        <dbReference type="Proteomes" id="UP000094385"/>
    </source>
</evidence>